<dbReference type="AlphaFoldDB" id="A0A2S2PBD8"/>
<proteinExistence type="predicted"/>
<reference evidence="2" key="1">
    <citation type="submission" date="2018-04" db="EMBL/GenBank/DDBJ databases">
        <title>Transcriptome of Schizaphis graminum biotype I.</title>
        <authorList>
            <person name="Scully E.D."/>
            <person name="Geib S.M."/>
            <person name="Palmer N.A."/>
            <person name="Koch K."/>
            <person name="Bradshaw J."/>
            <person name="Heng-Moss T."/>
            <person name="Sarath G."/>
        </authorList>
    </citation>
    <scope>NUCLEOTIDE SEQUENCE</scope>
</reference>
<evidence type="ECO:0000256" key="1">
    <source>
        <dbReference type="SAM" id="MobiDB-lite"/>
    </source>
</evidence>
<sequence>MYYDVMHAIKDKHKVSPPTLLDTLKATSTIVTPLNNTLESTSQANIVNFEIANPNITKSMHKNTKTSLKPKSKVSPSDILDHMTKQHKEVLDMQEKHYERIKENMITQNNQRQEMLNIFAKLVENTTRKKRRRSDSD</sequence>
<gene>
    <name evidence="2" type="ORF">g.140756</name>
</gene>
<dbReference type="EMBL" id="GGMR01013879">
    <property type="protein sequence ID" value="MBY26498.1"/>
    <property type="molecule type" value="Transcribed_RNA"/>
</dbReference>
<evidence type="ECO:0000313" key="2">
    <source>
        <dbReference type="EMBL" id="MBY26498.1"/>
    </source>
</evidence>
<protein>
    <submittedName>
        <fullName evidence="2">Uncharacterized protein</fullName>
    </submittedName>
</protein>
<feature type="compositionally biased region" description="Basic residues" evidence="1">
    <location>
        <begin position="60"/>
        <end position="72"/>
    </location>
</feature>
<organism evidence="2">
    <name type="scientific">Schizaphis graminum</name>
    <name type="common">Green bug aphid</name>
    <dbReference type="NCBI Taxonomy" id="13262"/>
    <lineage>
        <taxon>Eukaryota</taxon>
        <taxon>Metazoa</taxon>
        <taxon>Ecdysozoa</taxon>
        <taxon>Arthropoda</taxon>
        <taxon>Hexapoda</taxon>
        <taxon>Insecta</taxon>
        <taxon>Pterygota</taxon>
        <taxon>Neoptera</taxon>
        <taxon>Paraneoptera</taxon>
        <taxon>Hemiptera</taxon>
        <taxon>Sternorrhyncha</taxon>
        <taxon>Aphidomorpha</taxon>
        <taxon>Aphidoidea</taxon>
        <taxon>Aphididae</taxon>
        <taxon>Aphidini</taxon>
        <taxon>Schizaphis</taxon>
    </lineage>
</organism>
<feature type="region of interest" description="Disordered" evidence="1">
    <location>
        <begin position="60"/>
        <end position="79"/>
    </location>
</feature>
<name>A0A2S2PBD8_SCHGA</name>
<accession>A0A2S2PBD8</accession>